<dbReference type="PANTHER" id="PTHR32246">
    <property type="entry name" value="INGRESSION PROTEIN FIC1"/>
    <property type="match status" value="1"/>
</dbReference>
<proteinExistence type="predicted"/>
<dbReference type="SUPFAM" id="SSF49562">
    <property type="entry name" value="C2 domain (Calcium/lipid-binding domain, CaLB)"/>
    <property type="match status" value="1"/>
</dbReference>
<gene>
    <name evidence="2" type="ORF">CSSPJE1EN1_LOCUS2589</name>
</gene>
<dbReference type="CDD" id="cd04051">
    <property type="entry name" value="C2_SRC2_like"/>
    <property type="match status" value="1"/>
</dbReference>
<accession>A0ABP0VTG8</accession>
<organism evidence="2 3">
    <name type="scientific">Sphagnum jensenii</name>
    <dbReference type="NCBI Taxonomy" id="128206"/>
    <lineage>
        <taxon>Eukaryota</taxon>
        <taxon>Viridiplantae</taxon>
        <taxon>Streptophyta</taxon>
        <taxon>Embryophyta</taxon>
        <taxon>Bryophyta</taxon>
        <taxon>Sphagnophytina</taxon>
        <taxon>Sphagnopsida</taxon>
        <taxon>Sphagnales</taxon>
        <taxon>Sphagnaceae</taxon>
        <taxon>Sphagnum</taxon>
    </lineage>
</organism>
<dbReference type="InterPro" id="IPR044750">
    <property type="entry name" value="C2_SRC2/BAP"/>
</dbReference>
<dbReference type="InterPro" id="IPR035892">
    <property type="entry name" value="C2_domain_sf"/>
</dbReference>
<evidence type="ECO:0000313" key="2">
    <source>
        <dbReference type="EMBL" id="CAK9257111.1"/>
    </source>
</evidence>
<dbReference type="PANTHER" id="PTHR32246:SF173">
    <property type="entry name" value="C2 DOMAIN-CONTAINING PROTEIN"/>
    <property type="match status" value="1"/>
</dbReference>
<dbReference type="Proteomes" id="UP001497444">
    <property type="component" value="Chromosome 10"/>
</dbReference>
<dbReference type="InterPro" id="IPR000008">
    <property type="entry name" value="C2_dom"/>
</dbReference>
<reference evidence="2" key="1">
    <citation type="submission" date="2024-02" db="EMBL/GenBank/DDBJ databases">
        <authorList>
            <consortium name="ELIXIR-Norway"/>
            <consortium name="Elixir Norway"/>
        </authorList>
    </citation>
    <scope>NUCLEOTIDE SEQUENCE</scope>
</reference>
<dbReference type="Gene3D" id="2.60.40.150">
    <property type="entry name" value="C2 domain"/>
    <property type="match status" value="1"/>
</dbReference>
<sequence length="264" mass="27480">MEQRELEVTIISAQDLKNVSTFGKMTPYAVAWVYSNMKVSTPIDPKGSVNPTWNAPLKLVVEQRILEQPNATLNVDIYSYGSFSNKHVGSCSVPLSHLKEKDSKGADTKKFMSFLVRRPSGRTQGMLNLSLKLGDVYQPSAMPGPSSTVAQTVEPNNNNPIMAYPAGYPNGYNQAGGSQYPQYPPQYPQSYPPVMGPPAPYYPPAGPYAVPPPPRRTGMFGGGFGTGLLGGALGGLLLGDVLGGGGFGGGGCGGGGCGGGGCGG</sequence>
<name>A0ABP0VTG8_9BRYO</name>
<evidence type="ECO:0000313" key="3">
    <source>
        <dbReference type="Proteomes" id="UP001497444"/>
    </source>
</evidence>
<protein>
    <recommendedName>
        <fullName evidence="1">C2 domain-containing protein</fullName>
    </recommendedName>
</protein>
<dbReference type="PROSITE" id="PS50004">
    <property type="entry name" value="C2"/>
    <property type="match status" value="1"/>
</dbReference>
<dbReference type="Pfam" id="PF00168">
    <property type="entry name" value="C2"/>
    <property type="match status" value="1"/>
</dbReference>
<dbReference type="EMBL" id="OZ020105">
    <property type="protein sequence ID" value="CAK9257111.1"/>
    <property type="molecule type" value="Genomic_DNA"/>
</dbReference>
<dbReference type="SMART" id="SM00239">
    <property type="entry name" value="C2"/>
    <property type="match status" value="1"/>
</dbReference>
<feature type="domain" description="C2" evidence="1">
    <location>
        <begin position="1"/>
        <end position="109"/>
    </location>
</feature>
<evidence type="ECO:0000259" key="1">
    <source>
        <dbReference type="PROSITE" id="PS50004"/>
    </source>
</evidence>
<keyword evidence="3" id="KW-1185">Reference proteome</keyword>